<reference evidence="1" key="2">
    <citation type="submission" date="2020-05" db="UniProtKB">
        <authorList>
            <consortium name="EnsemblMetazoa"/>
        </authorList>
    </citation>
    <scope>IDENTIFICATION</scope>
    <source>
        <strain evidence="1">IAEA</strain>
    </source>
</reference>
<dbReference type="VEuPathDB" id="VectorBase:GBRI021004"/>
<dbReference type="EnsemblMetazoa" id="GBRI021004-RA">
    <property type="protein sequence ID" value="GBRI021004-PA"/>
    <property type="gene ID" value="GBRI021004"/>
</dbReference>
<reference evidence="2" key="1">
    <citation type="submission" date="2014-03" db="EMBL/GenBank/DDBJ databases">
        <authorList>
            <person name="Aksoy S."/>
            <person name="Warren W."/>
            <person name="Wilson R.K."/>
        </authorList>
    </citation>
    <scope>NUCLEOTIDE SEQUENCE [LARGE SCALE GENOMIC DNA]</scope>
    <source>
        <strain evidence="2">IAEA</strain>
    </source>
</reference>
<sequence>MANTYITINYDSNPSYMIRGTINTSGSCCGSSSNELHFSLAFNNRLIIVVVPGLPGNFFKSLFTSGVALVCQNKMQHLKLRIK</sequence>
<keyword evidence="2" id="KW-1185">Reference proteome</keyword>
<name>A0A1A9WII5_9MUSC</name>
<evidence type="ECO:0000313" key="1">
    <source>
        <dbReference type="EnsemblMetazoa" id="GBRI021004-PA"/>
    </source>
</evidence>
<organism evidence="1 2">
    <name type="scientific">Glossina brevipalpis</name>
    <dbReference type="NCBI Taxonomy" id="37001"/>
    <lineage>
        <taxon>Eukaryota</taxon>
        <taxon>Metazoa</taxon>
        <taxon>Ecdysozoa</taxon>
        <taxon>Arthropoda</taxon>
        <taxon>Hexapoda</taxon>
        <taxon>Insecta</taxon>
        <taxon>Pterygota</taxon>
        <taxon>Neoptera</taxon>
        <taxon>Endopterygota</taxon>
        <taxon>Diptera</taxon>
        <taxon>Brachycera</taxon>
        <taxon>Muscomorpha</taxon>
        <taxon>Hippoboscoidea</taxon>
        <taxon>Glossinidae</taxon>
        <taxon>Glossina</taxon>
    </lineage>
</organism>
<evidence type="ECO:0000313" key="2">
    <source>
        <dbReference type="Proteomes" id="UP000091820"/>
    </source>
</evidence>
<protein>
    <submittedName>
        <fullName evidence="1">Uncharacterized protein</fullName>
    </submittedName>
</protein>
<dbReference type="Proteomes" id="UP000091820">
    <property type="component" value="Unassembled WGS sequence"/>
</dbReference>
<accession>A0A1A9WII5</accession>
<dbReference type="AlphaFoldDB" id="A0A1A9WII5"/>
<proteinExistence type="predicted"/>